<gene>
    <name evidence="1" type="ORF">PACLA_8A049225</name>
</gene>
<dbReference type="EMBL" id="CACRXK020003441">
    <property type="protein sequence ID" value="CAB3998803.1"/>
    <property type="molecule type" value="Genomic_DNA"/>
</dbReference>
<name>A0A7D9I1R8_PARCT</name>
<sequence>MILIHIFVKGGGKRFDYPKYVWSPSGGWWCEPRNWRRNTAIGFGMIFAACVPICWLSWQLERRPVAPYRHIFSQRFAKHAKVSFRPWAVVRKSA</sequence>
<evidence type="ECO:0000313" key="2">
    <source>
        <dbReference type="Proteomes" id="UP001152795"/>
    </source>
</evidence>
<accession>A0A7D9I1R8</accession>
<dbReference type="PANTHER" id="PTHR34286:SF1">
    <property type="entry name" value="TRANSMEMBRANE PROTEIN"/>
    <property type="match status" value="1"/>
</dbReference>
<dbReference type="Proteomes" id="UP001152795">
    <property type="component" value="Unassembled WGS sequence"/>
</dbReference>
<organism evidence="1 2">
    <name type="scientific">Paramuricea clavata</name>
    <name type="common">Red gorgonian</name>
    <name type="synonym">Violescent sea-whip</name>
    <dbReference type="NCBI Taxonomy" id="317549"/>
    <lineage>
        <taxon>Eukaryota</taxon>
        <taxon>Metazoa</taxon>
        <taxon>Cnidaria</taxon>
        <taxon>Anthozoa</taxon>
        <taxon>Octocorallia</taxon>
        <taxon>Malacalcyonacea</taxon>
        <taxon>Plexauridae</taxon>
        <taxon>Paramuricea</taxon>
    </lineage>
</organism>
<dbReference type="PANTHER" id="PTHR34286">
    <property type="entry name" value="TRANSMEMBRANE PROTEIN"/>
    <property type="match status" value="1"/>
</dbReference>
<dbReference type="OrthoDB" id="2100988at2759"/>
<keyword evidence="2" id="KW-1185">Reference proteome</keyword>
<reference evidence="1" key="1">
    <citation type="submission" date="2020-04" db="EMBL/GenBank/DDBJ databases">
        <authorList>
            <person name="Alioto T."/>
            <person name="Alioto T."/>
            <person name="Gomez Garrido J."/>
        </authorList>
    </citation>
    <scope>NUCLEOTIDE SEQUENCE</scope>
    <source>
        <strain evidence="1">A484AB</strain>
    </source>
</reference>
<proteinExistence type="predicted"/>
<evidence type="ECO:0000313" key="1">
    <source>
        <dbReference type="EMBL" id="CAB3998803.1"/>
    </source>
</evidence>
<dbReference type="AlphaFoldDB" id="A0A7D9I1R8"/>
<comment type="caution">
    <text evidence="1">The sequence shown here is derived from an EMBL/GenBank/DDBJ whole genome shotgun (WGS) entry which is preliminary data.</text>
</comment>
<protein>
    <submittedName>
        <fullName evidence="1">Uncharacterized protein</fullName>
    </submittedName>
</protein>